<proteinExistence type="predicted"/>
<feature type="region of interest" description="Disordered" evidence="2">
    <location>
        <begin position="1"/>
        <end position="68"/>
    </location>
</feature>
<keyword evidence="3" id="KW-0812">Transmembrane</keyword>
<feature type="compositionally biased region" description="Polar residues" evidence="2">
    <location>
        <begin position="271"/>
        <end position="285"/>
    </location>
</feature>
<keyword evidence="6" id="KW-1185">Reference proteome</keyword>
<feature type="compositionally biased region" description="Polar residues" evidence="2">
    <location>
        <begin position="344"/>
        <end position="353"/>
    </location>
</feature>
<feature type="compositionally biased region" description="Polar residues" evidence="2">
    <location>
        <begin position="28"/>
        <end position="42"/>
    </location>
</feature>
<keyword evidence="3" id="KW-1133">Transmembrane helix</keyword>
<dbReference type="EMBL" id="JH636049">
    <property type="protein sequence ID" value="EID53789.1"/>
    <property type="molecule type" value="Genomic_DNA"/>
</dbReference>
<evidence type="ECO:0000259" key="4">
    <source>
        <dbReference type="Pfam" id="PF16751"/>
    </source>
</evidence>
<sequence>MTERDGADGDNRETTGFEVEGRDDGTASRGSTASEDSMPSETESARSARFAVSGDSASSSSHTSDADVTWTTEGELTDLSAVQADDALLDALGGADSRVADGLGDYELSALLLAWRRDVDSEAIPELVDTPSAVTTVKTAVAARNARGGGRRRLLVPVAAAAAVLAIGFTGTALAARDAQPGDTLWGLSKVLYADHARSVEAAASVRTDLDAAFLAIAQERYEDARRALKEAEQALRGVTGEDELARLRARHTELMAQLDQPDNTDPIPPVTSSEPASGTDGPQTSEPSDSSSESSQVSVPPELDETSSVPTTETSSPTEPTSPTTTTEDTDEESGSRSDTSVSRDTQGAATS</sequence>
<evidence type="ECO:0000256" key="2">
    <source>
        <dbReference type="SAM" id="MobiDB-lite"/>
    </source>
</evidence>
<dbReference type="OrthoDB" id="5191711at2"/>
<dbReference type="Proteomes" id="UP000004691">
    <property type="component" value="Unassembled WGS sequence"/>
</dbReference>
<dbReference type="HOGENOM" id="CLU_061165_1_0_11"/>
<dbReference type="eggNOG" id="ENOG5033V1E">
    <property type="taxonomic scope" value="Bacteria"/>
</dbReference>
<dbReference type="STRING" id="882086.SacxiDRAFT_1542"/>
<dbReference type="Gene3D" id="6.10.250.1300">
    <property type="match status" value="1"/>
</dbReference>
<accession>I0V0Y6</accession>
<dbReference type="InterPro" id="IPR031928">
    <property type="entry name" value="RsdA_SigD-bd"/>
</dbReference>
<evidence type="ECO:0000313" key="6">
    <source>
        <dbReference type="Proteomes" id="UP000004691"/>
    </source>
</evidence>
<dbReference type="RefSeq" id="WP_006237937.1">
    <property type="nucleotide sequence ID" value="NZ_JH636049.1"/>
</dbReference>
<evidence type="ECO:0000256" key="3">
    <source>
        <dbReference type="SAM" id="Phobius"/>
    </source>
</evidence>
<keyword evidence="1" id="KW-0175">Coiled coil</keyword>
<feature type="transmembrane region" description="Helical" evidence="3">
    <location>
        <begin position="154"/>
        <end position="176"/>
    </location>
</feature>
<feature type="compositionally biased region" description="Basic and acidic residues" evidence="2">
    <location>
        <begin position="1"/>
        <end position="26"/>
    </location>
</feature>
<gene>
    <name evidence="5" type="ORF">SacxiDRAFT_1542</name>
</gene>
<reference evidence="5 6" key="1">
    <citation type="submission" date="2012-01" db="EMBL/GenBank/DDBJ databases">
        <title>Improved High-Quality Draft sequence of Saccharomonospora xinjiangensis XJ-54.</title>
        <authorList>
            <consortium name="US DOE Joint Genome Institute"/>
            <person name="Lucas S."/>
            <person name="Han J."/>
            <person name="Lapidus A."/>
            <person name="Cheng J.-F."/>
            <person name="Goodwin L."/>
            <person name="Pitluck S."/>
            <person name="Peters L."/>
            <person name="Mikhailova N."/>
            <person name="Teshima H."/>
            <person name="Detter J.C."/>
            <person name="Han C."/>
            <person name="Tapia R."/>
            <person name="Land M."/>
            <person name="Hauser L."/>
            <person name="Kyrpides N."/>
            <person name="Ivanova N."/>
            <person name="Pagani I."/>
            <person name="Brambilla E.-M."/>
            <person name="Klenk H.-P."/>
            <person name="Woyke T."/>
        </authorList>
    </citation>
    <scope>NUCLEOTIDE SEQUENCE [LARGE SCALE GENOMIC DNA]</scope>
    <source>
        <strain evidence="5 6">XJ-54</strain>
    </source>
</reference>
<feature type="region of interest" description="Disordered" evidence="2">
    <location>
        <begin position="256"/>
        <end position="353"/>
    </location>
</feature>
<dbReference type="AlphaFoldDB" id="I0V0Y6"/>
<keyword evidence="3" id="KW-0472">Membrane</keyword>
<evidence type="ECO:0000256" key="1">
    <source>
        <dbReference type="SAM" id="Coils"/>
    </source>
</evidence>
<organism evidence="5 6">
    <name type="scientific">Saccharomonospora xinjiangensis XJ-54</name>
    <dbReference type="NCBI Taxonomy" id="882086"/>
    <lineage>
        <taxon>Bacteria</taxon>
        <taxon>Bacillati</taxon>
        <taxon>Actinomycetota</taxon>
        <taxon>Actinomycetes</taxon>
        <taxon>Pseudonocardiales</taxon>
        <taxon>Pseudonocardiaceae</taxon>
        <taxon>Saccharomonospora</taxon>
    </lineage>
</organism>
<name>I0V0Y6_9PSEU</name>
<evidence type="ECO:0000313" key="5">
    <source>
        <dbReference type="EMBL" id="EID53789.1"/>
    </source>
</evidence>
<protein>
    <recommendedName>
        <fullName evidence="4">Anti-sigma-D factor RsdA sigma factor binding region domain-containing protein</fullName>
    </recommendedName>
</protein>
<feature type="compositionally biased region" description="Low complexity" evidence="2">
    <location>
        <begin position="286"/>
        <end position="328"/>
    </location>
</feature>
<feature type="compositionally biased region" description="Low complexity" evidence="2">
    <location>
        <begin position="51"/>
        <end position="67"/>
    </location>
</feature>
<feature type="domain" description="Anti-sigma-D factor RsdA sigma factor binding region" evidence="4">
    <location>
        <begin position="78"/>
        <end position="122"/>
    </location>
</feature>
<feature type="coiled-coil region" evidence="1">
    <location>
        <begin position="215"/>
        <end position="242"/>
    </location>
</feature>
<dbReference type="Pfam" id="PF16751">
    <property type="entry name" value="RsdA_SigD_bd"/>
    <property type="match status" value="1"/>
</dbReference>